<dbReference type="EMBL" id="MN740207">
    <property type="protein sequence ID" value="QHT93343.1"/>
    <property type="molecule type" value="Genomic_DNA"/>
</dbReference>
<keyword evidence="1" id="KW-1133">Transmembrane helix</keyword>
<dbReference type="AlphaFoldDB" id="A0A6C0IP99"/>
<evidence type="ECO:0000313" key="2">
    <source>
        <dbReference type="EMBL" id="QHT93343.1"/>
    </source>
</evidence>
<keyword evidence="1" id="KW-0812">Transmembrane</keyword>
<organism evidence="2">
    <name type="scientific">viral metagenome</name>
    <dbReference type="NCBI Taxonomy" id="1070528"/>
    <lineage>
        <taxon>unclassified sequences</taxon>
        <taxon>metagenomes</taxon>
        <taxon>organismal metagenomes</taxon>
    </lineage>
</organism>
<accession>A0A6C0IP99</accession>
<proteinExistence type="predicted"/>
<reference evidence="2" key="1">
    <citation type="journal article" date="2020" name="Nature">
        <title>Giant virus diversity and host interactions through global metagenomics.</title>
        <authorList>
            <person name="Schulz F."/>
            <person name="Roux S."/>
            <person name="Paez-Espino D."/>
            <person name="Jungbluth S."/>
            <person name="Walsh D.A."/>
            <person name="Denef V.J."/>
            <person name="McMahon K.D."/>
            <person name="Konstantinidis K.T."/>
            <person name="Eloe-Fadrosh E.A."/>
            <person name="Kyrpides N.C."/>
            <person name="Woyke T."/>
        </authorList>
    </citation>
    <scope>NUCLEOTIDE SEQUENCE</scope>
    <source>
        <strain evidence="2">GVMAG-M-3300024252-29</strain>
    </source>
</reference>
<evidence type="ECO:0000256" key="1">
    <source>
        <dbReference type="SAM" id="Phobius"/>
    </source>
</evidence>
<sequence>MSGSQMDYIKNVTDSIGKAESQFLGPTYPYYKKIRSPRGLRMGGEGSFPQLARNIKGIVNYVEVLVTGTGPGSTTGRPLGNKFFLKTAGTCKDVASKKVVPRYIYINNMPSGNIPIISGAMGTNFSSFKGLVPGTMQNLNALNPMGFIAAFGAGSQPACRSLTMETVDNNDARRRETRFVADIDIKEMDPCYWGNGRKNPLTGRRCRESFVETRYDNDTPLPRNMWIQVYLVLLALGVIYFIYKILIKKARK</sequence>
<name>A0A6C0IP99_9ZZZZ</name>
<keyword evidence="1" id="KW-0472">Membrane</keyword>
<protein>
    <submittedName>
        <fullName evidence="2">Uncharacterized protein</fullName>
    </submittedName>
</protein>
<feature type="transmembrane region" description="Helical" evidence="1">
    <location>
        <begin position="225"/>
        <end position="243"/>
    </location>
</feature>